<dbReference type="Proteomes" id="UP000235464">
    <property type="component" value="Chromosome I"/>
</dbReference>
<dbReference type="RefSeq" id="WP_010032638.1">
    <property type="nucleotide sequence ID" value="NZ_LT962942.1"/>
</dbReference>
<feature type="region of interest" description="Disordered" evidence="1">
    <location>
        <begin position="189"/>
        <end position="225"/>
    </location>
</feature>
<evidence type="ECO:0000313" key="2">
    <source>
        <dbReference type="EMBL" id="SOR80569.1"/>
    </source>
</evidence>
<keyword evidence="3" id="KW-1185">Reference proteome</keyword>
<gene>
    <name evidence="2" type="ORF">SCNRRL3882_4024</name>
</gene>
<accession>A0A2N9BB30</accession>
<feature type="region of interest" description="Disordered" evidence="1">
    <location>
        <begin position="29"/>
        <end position="112"/>
    </location>
</feature>
<feature type="compositionally biased region" description="Gly residues" evidence="1">
    <location>
        <begin position="196"/>
        <end position="207"/>
    </location>
</feature>
<dbReference type="AlphaFoldDB" id="A0A2N9BB30"/>
<sequence>MQHPFKHPLATHHALEVLGYRRNGSPIYAIAGGNGEGEGGAGDGGAAGGQGGGDGGSGGQGGGDSGQGSVDGGQGGTGSGDGDGTDWKAEARKWEKRAKDNHSELESLRTANMSEQEKAIAEAEKAGRTAAASEYGQKLAAAEFRAAVAAAGIDLGEAAEYIDISRFVGDDGEVNVAAIKSAVTKFSKLAPAKGPGRSGGDLGGGSGHQAPTLDQQTAQAKADGNWRLAMQLENSKLPGLAATQQQ</sequence>
<dbReference type="OrthoDB" id="4232504at2"/>
<dbReference type="EMBL" id="LT963352">
    <property type="protein sequence ID" value="SOR80569.1"/>
    <property type="molecule type" value="Genomic_DNA"/>
</dbReference>
<name>A0A2N9BB30_STRCX</name>
<feature type="compositionally biased region" description="Basic and acidic residues" evidence="1">
    <location>
        <begin position="85"/>
        <end position="107"/>
    </location>
</feature>
<protein>
    <recommendedName>
        <fullName evidence="4">Scaffolding protein</fullName>
    </recommendedName>
</protein>
<feature type="compositionally biased region" description="Gly residues" evidence="1">
    <location>
        <begin position="32"/>
        <end position="82"/>
    </location>
</feature>
<organism evidence="2 3">
    <name type="scientific">Streptomyces chartreusis NRRL 3882</name>
    <dbReference type="NCBI Taxonomy" id="1079985"/>
    <lineage>
        <taxon>Bacteria</taxon>
        <taxon>Bacillati</taxon>
        <taxon>Actinomycetota</taxon>
        <taxon>Actinomycetes</taxon>
        <taxon>Kitasatosporales</taxon>
        <taxon>Streptomycetaceae</taxon>
        <taxon>Streptomyces</taxon>
    </lineage>
</organism>
<evidence type="ECO:0008006" key="4">
    <source>
        <dbReference type="Google" id="ProtNLM"/>
    </source>
</evidence>
<evidence type="ECO:0000256" key="1">
    <source>
        <dbReference type="SAM" id="MobiDB-lite"/>
    </source>
</evidence>
<evidence type="ECO:0000313" key="3">
    <source>
        <dbReference type="Proteomes" id="UP000235464"/>
    </source>
</evidence>
<proteinExistence type="predicted"/>
<reference evidence="3" key="1">
    <citation type="submission" date="2017-11" db="EMBL/GenBank/DDBJ databases">
        <authorList>
            <person name="Wibberg D."/>
        </authorList>
    </citation>
    <scope>NUCLEOTIDE SEQUENCE [LARGE SCALE GENOMIC DNA]</scope>
</reference>